<protein>
    <submittedName>
        <fullName evidence="1">Uncharacterized protein</fullName>
    </submittedName>
</protein>
<dbReference type="RefSeq" id="WP_161350779.1">
    <property type="nucleotide sequence ID" value="NZ_WTUX01000010.1"/>
</dbReference>
<organism evidence="1 2">
    <name type="scientific">Maritimibacter harenae</name>
    <dbReference type="NCBI Taxonomy" id="2606218"/>
    <lineage>
        <taxon>Bacteria</taxon>
        <taxon>Pseudomonadati</taxon>
        <taxon>Pseudomonadota</taxon>
        <taxon>Alphaproteobacteria</taxon>
        <taxon>Rhodobacterales</taxon>
        <taxon>Roseobacteraceae</taxon>
        <taxon>Maritimibacter</taxon>
    </lineage>
</organism>
<evidence type="ECO:0000313" key="1">
    <source>
        <dbReference type="EMBL" id="MZR12676.1"/>
    </source>
</evidence>
<sequence>MAYDEKVSFLATHNADPPAVETVEDLLVKTALVERHRIITYLRTKKQGEAAKLVENLPTPEVNIE</sequence>
<comment type="caution">
    <text evidence="1">The sequence shown here is derived from an EMBL/GenBank/DDBJ whole genome shotgun (WGS) entry which is preliminary data.</text>
</comment>
<accession>A0A845LZB5</accession>
<dbReference type="AlphaFoldDB" id="A0A845LZB5"/>
<evidence type="ECO:0000313" key="2">
    <source>
        <dbReference type="Proteomes" id="UP000467322"/>
    </source>
</evidence>
<name>A0A845LZB5_9RHOB</name>
<dbReference type="EMBL" id="WTUX01000010">
    <property type="protein sequence ID" value="MZR12676.1"/>
    <property type="molecule type" value="Genomic_DNA"/>
</dbReference>
<proteinExistence type="predicted"/>
<reference evidence="1 2" key="1">
    <citation type="submission" date="2019-12" db="EMBL/GenBank/DDBJ databases">
        <title>Maritimibacter sp. nov. sp. isolated from sea sand.</title>
        <authorList>
            <person name="Kim J."/>
            <person name="Jeong S.E."/>
            <person name="Jung H.S."/>
            <person name="Jeon C.O."/>
        </authorList>
    </citation>
    <scope>NUCLEOTIDE SEQUENCE [LARGE SCALE GENOMIC DNA]</scope>
    <source>
        <strain evidence="1 2">DP07</strain>
    </source>
</reference>
<keyword evidence="2" id="KW-1185">Reference proteome</keyword>
<dbReference type="Proteomes" id="UP000467322">
    <property type="component" value="Unassembled WGS sequence"/>
</dbReference>
<gene>
    <name evidence="1" type="ORF">GQE99_06535</name>
</gene>